<dbReference type="Ensembl" id="ENSATET00000041082.2">
    <property type="protein sequence ID" value="ENSATEP00000048463.1"/>
    <property type="gene ID" value="ENSATEG00000031053.1"/>
</dbReference>
<dbReference type="PANTHER" id="PTHR21461">
    <property type="entry name" value="GLYCOSYLTRANSFERASE FAMILY 92 PROTEIN"/>
    <property type="match status" value="1"/>
</dbReference>
<dbReference type="GO" id="GO:0005737">
    <property type="term" value="C:cytoplasm"/>
    <property type="evidence" value="ECO:0007669"/>
    <property type="project" value="TreeGrafter"/>
</dbReference>
<keyword evidence="10" id="KW-1185">Reference proteome</keyword>
<dbReference type="GO" id="GO:0016020">
    <property type="term" value="C:membrane"/>
    <property type="evidence" value="ECO:0007669"/>
    <property type="project" value="UniProtKB-SubCell"/>
</dbReference>
<dbReference type="AlphaFoldDB" id="A0A7N6AH51"/>
<dbReference type="GeneID" id="113147858"/>
<dbReference type="GeneTree" id="ENSGT00530000064359"/>
<reference evidence="9" key="1">
    <citation type="submission" date="2021-04" db="EMBL/GenBank/DDBJ databases">
        <authorList>
            <consortium name="Wellcome Sanger Institute Data Sharing"/>
        </authorList>
    </citation>
    <scope>NUCLEOTIDE SEQUENCE [LARGE SCALE GENOMIC DNA]</scope>
</reference>
<keyword evidence="3 8" id="KW-0328">Glycosyltransferase</keyword>
<reference evidence="9" key="2">
    <citation type="submission" date="2025-08" db="UniProtKB">
        <authorList>
            <consortium name="Ensembl"/>
        </authorList>
    </citation>
    <scope>IDENTIFICATION</scope>
</reference>
<name>A0A7N6AH51_ANATE</name>
<accession>A0A7N6AH51</accession>
<keyword evidence="6 8" id="KW-1133">Transmembrane helix</keyword>
<dbReference type="GO" id="GO:0016757">
    <property type="term" value="F:glycosyltransferase activity"/>
    <property type="evidence" value="ECO:0007669"/>
    <property type="project" value="UniProtKB-UniRule"/>
</dbReference>
<evidence type="ECO:0000256" key="1">
    <source>
        <dbReference type="ARBA" id="ARBA00004167"/>
    </source>
</evidence>
<dbReference type="EC" id="2.4.1.-" evidence="8"/>
<evidence type="ECO:0000256" key="4">
    <source>
        <dbReference type="ARBA" id="ARBA00022679"/>
    </source>
</evidence>
<dbReference type="Pfam" id="PF01697">
    <property type="entry name" value="Glyco_transf_92"/>
    <property type="match status" value="1"/>
</dbReference>
<dbReference type="InterPro" id="IPR008166">
    <property type="entry name" value="Glyco_transf_92"/>
</dbReference>
<dbReference type="Proteomes" id="UP000265040">
    <property type="component" value="Chromosome 22"/>
</dbReference>
<evidence type="ECO:0000256" key="8">
    <source>
        <dbReference type="RuleBase" id="RU366017"/>
    </source>
</evidence>
<dbReference type="PANTHER" id="PTHR21461:SF45">
    <property type="entry name" value="GLYCOSYLTRANSFERASE FAMILY 92 PROTEIN"/>
    <property type="match status" value="1"/>
</dbReference>
<evidence type="ECO:0000256" key="5">
    <source>
        <dbReference type="ARBA" id="ARBA00022692"/>
    </source>
</evidence>
<evidence type="ECO:0000256" key="7">
    <source>
        <dbReference type="ARBA" id="ARBA00023136"/>
    </source>
</evidence>
<evidence type="ECO:0000256" key="6">
    <source>
        <dbReference type="ARBA" id="ARBA00022989"/>
    </source>
</evidence>
<feature type="transmembrane region" description="Helical" evidence="8">
    <location>
        <begin position="78"/>
        <end position="101"/>
    </location>
</feature>
<keyword evidence="5 8" id="KW-0812">Transmembrane</keyword>
<evidence type="ECO:0000256" key="3">
    <source>
        <dbReference type="ARBA" id="ARBA00022676"/>
    </source>
</evidence>
<protein>
    <recommendedName>
        <fullName evidence="8">Glycosyltransferase family 92 protein</fullName>
        <ecNumber evidence="8">2.4.1.-</ecNumber>
    </recommendedName>
</protein>
<sequence length="513" mass="59444">MAPNNIKENVLLMICYQLDTLLKHRVPCCGLCCKMAIVFLGHDDTGHGCHGVQTWFNRLGISLFFGTMDKTKPFKFKFFLFIIAILIFIIIITTVRTPMIYRSIPPPRRALDTCPFQISNQSITPLENTKHFLVSAYMDQRVKGFDIRIISIFRRDSIQTLYCLFCCAGHLSNTTLVTVLVHEDHFGFPFSATDVMCQIPPNCEATHVTLLTQPDGVKVSNQRWLPIKNKETSKEQEKTFQFDFTVCISTLFGEYNNVLQFAQTLEMYRLLGVGRVVIYNTSAGPELNRLLKTYSQEGLVEMVEWPIHKHLNPSNGWLFSKHGGDLQYYGQLVTLNDCIYRSMDRSRYVLLNDIDEIIMPYQHDNLKSMMDMLQQQHPDAAMFHIESHVFPYKFFTKGKDTPLPQWRGVPGFNILERIVREDPDKNIFHPLKMIIQPRLVEQTSVHYVLKMFGQKYKVPMDVCRIIHCPTVPQNERLLSQHKDTRLWDFKDKVMPRVTEMLRRGGLLSSDGES</sequence>
<comment type="similarity">
    <text evidence="2 8">Belongs to the glycosyltransferase 92 family.</text>
</comment>
<keyword evidence="4 8" id="KW-0808">Transferase</keyword>
<reference evidence="9" key="3">
    <citation type="submission" date="2025-09" db="UniProtKB">
        <authorList>
            <consortium name="Ensembl"/>
        </authorList>
    </citation>
    <scope>IDENTIFICATION</scope>
</reference>
<dbReference type="RefSeq" id="XP_026194914.1">
    <property type="nucleotide sequence ID" value="XM_026339129.1"/>
</dbReference>
<evidence type="ECO:0000313" key="10">
    <source>
        <dbReference type="Proteomes" id="UP000265040"/>
    </source>
</evidence>
<organism evidence="9 10">
    <name type="scientific">Anabas testudineus</name>
    <name type="common">Climbing perch</name>
    <name type="synonym">Anthias testudineus</name>
    <dbReference type="NCBI Taxonomy" id="64144"/>
    <lineage>
        <taxon>Eukaryota</taxon>
        <taxon>Metazoa</taxon>
        <taxon>Chordata</taxon>
        <taxon>Craniata</taxon>
        <taxon>Vertebrata</taxon>
        <taxon>Euteleostomi</taxon>
        <taxon>Actinopterygii</taxon>
        <taxon>Neopterygii</taxon>
        <taxon>Teleostei</taxon>
        <taxon>Neoteleostei</taxon>
        <taxon>Acanthomorphata</taxon>
        <taxon>Anabantaria</taxon>
        <taxon>Anabantiformes</taxon>
        <taxon>Anabantoidei</taxon>
        <taxon>Anabantidae</taxon>
        <taxon>Anabas</taxon>
    </lineage>
</organism>
<evidence type="ECO:0000313" key="9">
    <source>
        <dbReference type="Ensembl" id="ENSATEP00000048463.1"/>
    </source>
</evidence>
<evidence type="ECO:0000256" key="2">
    <source>
        <dbReference type="ARBA" id="ARBA00007647"/>
    </source>
</evidence>
<proteinExistence type="inferred from homology"/>
<dbReference type="OrthoDB" id="2526284at2759"/>
<keyword evidence="7 8" id="KW-0472">Membrane</keyword>
<comment type="subcellular location">
    <subcellularLocation>
        <location evidence="1">Membrane</location>
        <topology evidence="1">Single-pass membrane protein</topology>
    </subcellularLocation>
</comment>